<dbReference type="Gene3D" id="1.10.150.280">
    <property type="entry name" value="AF1531-like domain"/>
    <property type="match status" value="1"/>
</dbReference>
<dbReference type="GO" id="GO:0015627">
    <property type="term" value="C:type II protein secretion system complex"/>
    <property type="evidence" value="ECO:0007669"/>
    <property type="project" value="TreeGrafter"/>
</dbReference>
<dbReference type="OrthoDB" id="9790239at2"/>
<gene>
    <name evidence="3" type="primary">comEA</name>
    <name evidence="3" type="ORF">NRIC_24610</name>
</gene>
<evidence type="ECO:0000256" key="1">
    <source>
        <dbReference type="SAM" id="Phobius"/>
    </source>
</evidence>
<evidence type="ECO:0000313" key="4">
    <source>
        <dbReference type="Proteomes" id="UP000290567"/>
    </source>
</evidence>
<proteinExistence type="predicted"/>
<comment type="caution">
    <text evidence="3">The sequence shown here is derived from an EMBL/GenBank/DDBJ whole genome shotgun (WGS) entry which is preliminary data.</text>
</comment>
<dbReference type="SMART" id="SM00278">
    <property type="entry name" value="HhH1"/>
    <property type="match status" value="2"/>
</dbReference>
<name>A0A4P5P9H8_9ENTE</name>
<dbReference type="PANTHER" id="PTHR21180">
    <property type="entry name" value="ENDONUCLEASE/EXONUCLEASE/PHOSPHATASE FAMILY DOMAIN-CONTAINING PROTEIN 1"/>
    <property type="match status" value="1"/>
</dbReference>
<sequence>MDIRLTKRQWILSLTIFGISLITVLLLFMRNQGLPEKKEALLFSSESTEQTFASSQSSESKEWYVDVKGAINQPGLYRIKEGMRLMDAVELAGGFTKEADQKQINFAKLLSDQEVVYVPKNGEEIPEVQLETGGQADKKAEEQIQININTADITELQQLSGIGEKKAQDIVNYREENGSFQSIDELTKVSGIGQKTLEKLRESITI</sequence>
<dbReference type="GO" id="GO:0003677">
    <property type="term" value="F:DNA binding"/>
    <property type="evidence" value="ECO:0007669"/>
    <property type="project" value="InterPro"/>
</dbReference>
<dbReference type="InterPro" id="IPR051675">
    <property type="entry name" value="Endo/Exo/Phosphatase_dom_1"/>
</dbReference>
<keyword evidence="1" id="KW-0472">Membrane</keyword>
<feature type="transmembrane region" description="Helical" evidence="1">
    <location>
        <begin position="12"/>
        <end position="29"/>
    </location>
</feature>
<feature type="domain" description="Helix-hairpin-helix DNA-binding motif class 1" evidence="2">
    <location>
        <begin position="184"/>
        <end position="203"/>
    </location>
</feature>
<dbReference type="RefSeq" id="WP_146622989.1">
    <property type="nucleotide sequence ID" value="NZ_BJCC01000019.1"/>
</dbReference>
<dbReference type="SUPFAM" id="SSF47781">
    <property type="entry name" value="RuvA domain 2-like"/>
    <property type="match status" value="1"/>
</dbReference>
<dbReference type="Proteomes" id="UP000290567">
    <property type="component" value="Unassembled WGS sequence"/>
</dbReference>
<evidence type="ECO:0000259" key="2">
    <source>
        <dbReference type="SMART" id="SM00278"/>
    </source>
</evidence>
<dbReference type="InterPro" id="IPR004509">
    <property type="entry name" value="Competence_ComEA_HhH"/>
</dbReference>
<protein>
    <submittedName>
        <fullName evidence="3">ComE operon protein 1</fullName>
    </submittedName>
</protein>
<keyword evidence="1" id="KW-0812">Transmembrane</keyword>
<dbReference type="NCBIfam" id="TIGR00426">
    <property type="entry name" value="competence protein ComEA helix-hairpin-helix repeat region"/>
    <property type="match status" value="1"/>
</dbReference>
<dbReference type="EMBL" id="BJCC01000019">
    <property type="protein sequence ID" value="GCF94570.1"/>
    <property type="molecule type" value="Genomic_DNA"/>
</dbReference>
<keyword evidence="1" id="KW-1133">Transmembrane helix</keyword>
<dbReference type="InterPro" id="IPR003583">
    <property type="entry name" value="Hlx-hairpin-Hlx_DNA-bd_motif"/>
</dbReference>
<dbReference type="GO" id="GO:0006281">
    <property type="term" value="P:DNA repair"/>
    <property type="evidence" value="ECO:0007669"/>
    <property type="project" value="InterPro"/>
</dbReference>
<dbReference type="PANTHER" id="PTHR21180:SF32">
    <property type="entry name" value="ENDONUCLEASE_EXONUCLEASE_PHOSPHATASE FAMILY DOMAIN-CONTAINING PROTEIN 1"/>
    <property type="match status" value="1"/>
</dbReference>
<keyword evidence="4" id="KW-1185">Reference proteome</keyword>
<accession>A0A4P5P9H8</accession>
<feature type="domain" description="Helix-hairpin-helix DNA-binding motif class 1" evidence="2">
    <location>
        <begin position="154"/>
        <end position="173"/>
    </location>
</feature>
<dbReference type="InterPro" id="IPR010994">
    <property type="entry name" value="RuvA_2-like"/>
</dbReference>
<dbReference type="AlphaFoldDB" id="A0A4P5P9H8"/>
<evidence type="ECO:0000313" key="3">
    <source>
        <dbReference type="EMBL" id="GCF94570.1"/>
    </source>
</evidence>
<organism evidence="3 4">
    <name type="scientific">Enterococcus florum</name>
    <dbReference type="NCBI Taxonomy" id="2480627"/>
    <lineage>
        <taxon>Bacteria</taxon>
        <taxon>Bacillati</taxon>
        <taxon>Bacillota</taxon>
        <taxon>Bacilli</taxon>
        <taxon>Lactobacillales</taxon>
        <taxon>Enterococcaceae</taxon>
        <taxon>Enterococcus</taxon>
    </lineage>
</organism>
<dbReference type="Pfam" id="PF12836">
    <property type="entry name" value="HHH_3"/>
    <property type="match status" value="1"/>
</dbReference>
<dbReference type="GO" id="GO:0015628">
    <property type="term" value="P:protein secretion by the type II secretion system"/>
    <property type="evidence" value="ECO:0007669"/>
    <property type="project" value="TreeGrafter"/>
</dbReference>
<dbReference type="InterPro" id="IPR019554">
    <property type="entry name" value="Soluble_ligand-bd"/>
</dbReference>
<reference evidence="4" key="1">
    <citation type="submission" date="2019-02" db="EMBL/GenBank/DDBJ databases">
        <title>Draft genome sequence of Enterococcus sp. Gos25-1.</title>
        <authorList>
            <person name="Tanaka N."/>
            <person name="Shiwa Y."/>
            <person name="Fujita N."/>
        </authorList>
    </citation>
    <scope>NUCLEOTIDE SEQUENCE [LARGE SCALE GENOMIC DNA]</scope>
    <source>
        <strain evidence="4">Gos25-1</strain>
    </source>
</reference>
<dbReference type="Pfam" id="PF10531">
    <property type="entry name" value="SLBB"/>
    <property type="match status" value="1"/>
</dbReference>